<keyword evidence="1" id="KW-0472">Membrane</keyword>
<reference evidence="3" key="1">
    <citation type="journal article" date="2019" name="Int. J. Syst. Evol. Microbiol.">
        <title>The Global Catalogue of Microorganisms (GCM) 10K type strain sequencing project: providing services to taxonomists for standard genome sequencing and annotation.</title>
        <authorList>
            <consortium name="The Broad Institute Genomics Platform"/>
            <consortium name="The Broad Institute Genome Sequencing Center for Infectious Disease"/>
            <person name="Wu L."/>
            <person name="Ma J."/>
        </authorList>
    </citation>
    <scope>NUCLEOTIDE SEQUENCE [LARGE SCALE GENOMIC DNA]</scope>
    <source>
        <strain evidence="3">JCM 14306</strain>
    </source>
</reference>
<dbReference type="RefSeq" id="WP_344108838.1">
    <property type="nucleotide sequence ID" value="NZ_BAAANE010000002.1"/>
</dbReference>
<feature type="transmembrane region" description="Helical" evidence="1">
    <location>
        <begin position="230"/>
        <end position="252"/>
    </location>
</feature>
<feature type="transmembrane region" description="Helical" evidence="1">
    <location>
        <begin position="107"/>
        <end position="134"/>
    </location>
</feature>
<dbReference type="Proteomes" id="UP001501319">
    <property type="component" value="Unassembled WGS sequence"/>
</dbReference>
<accession>A0ABP4QXL3</accession>
<dbReference type="InterPro" id="IPR010390">
    <property type="entry name" value="ABC-2_transporter-like"/>
</dbReference>
<gene>
    <name evidence="2" type="ORF">GCM10009744_08210</name>
</gene>
<dbReference type="EMBL" id="BAAANE010000002">
    <property type="protein sequence ID" value="GAA1623157.1"/>
    <property type="molecule type" value="Genomic_DNA"/>
</dbReference>
<keyword evidence="3" id="KW-1185">Reference proteome</keyword>
<proteinExistence type="predicted"/>
<evidence type="ECO:0000313" key="2">
    <source>
        <dbReference type="EMBL" id="GAA1623157.1"/>
    </source>
</evidence>
<keyword evidence="1" id="KW-0812">Transmembrane</keyword>
<dbReference type="PANTHER" id="PTHR36833">
    <property type="entry name" value="SLR0610 PROTEIN-RELATED"/>
    <property type="match status" value="1"/>
</dbReference>
<dbReference type="PANTHER" id="PTHR36833:SF1">
    <property type="entry name" value="INTEGRAL MEMBRANE TRANSPORT PROTEIN"/>
    <property type="match status" value="1"/>
</dbReference>
<keyword evidence="1" id="KW-1133">Transmembrane helix</keyword>
<feature type="transmembrane region" description="Helical" evidence="1">
    <location>
        <begin position="204"/>
        <end position="223"/>
    </location>
</feature>
<evidence type="ECO:0000313" key="3">
    <source>
        <dbReference type="Proteomes" id="UP001501319"/>
    </source>
</evidence>
<feature type="transmembrane region" description="Helical" evidence="1">
    <location>
        <begin position="146"/>
        <end position="174"/>
    </location>
</feature>
<sequence length="261" mass="27983">MKLLRLFGAGFTMSVQRTLTFRINLLFDIGLSIVGLGATLTTVLIVFSRTDSLAGWSEAETYALIGTFQLLTSLKSTFIDPNPSWFPENGIRQGKLDTYLLQPAPTLYLASLATSTPLALVQFVLGLAVLALGISSHGQLPGAGAILAWIVTLAAGLAVTWSMGVLLACLAFWAPRLQLDVFYGSAWQLARYPTDIYSRPLRMVLTYGFPLALIATIPTTTLLNGPRLPVLAATVAGAVFASLLAIGCWRLGLRRYTGATS</sequence>
<evidence type="ECO:0000256" key="1">
    <source>
        <dbReference type="SAM" id="Phobius"/>
    </source>
</evidence>
<organism evidence="2 3">
    <name type="scientific">Kribbella alba</name>
    <dbReference type="NCBI Taxonomy" id="190197"/>
    <lineage>
        <taxon>Bacteria</taxon>
        <taxon>Bacillati</taxon>
        <taxon>Actinomycetota</taxon>
        <taxon>Actinomycetes</taxon>
        <taxon>Propionibacteriales</taxon>
        <taxon>Kribbellaceae</taxon>
        <taxon>Kribbella</taxon>
    </lineage>
</organism>
<feature type="transmembrane region" description="Helical" evidence="1">
    <location>
        <begin position="21"/>
        <end position="47"/>
    </location>
</feature>
<dbReference type="Pfam" id="PF06182">
    <property type="entry name" value="ABC2_membrane_6"/>
    <property type="match status" value="1"/>
</dbReference>
<comment type="caution">
    <text evidence="2">The sequence shown here is derived from an EMBL/GenBank/DDBJ whole genome shotgun (WGS) entry which is preliminary data.</text>
</comment>
<name>A0ABP4QXL3_9ACTN</name>
<protein>
    <submittedName>
        <fullName evidence="2">ABC-2 family transporter protein</fullName>
    </submittedName>
</protein>